<dbReference type="GO" id="GO:0016616">
    <property type="term" value="F:oxidoreductase activity, acting on the CH-OH group of donors, NAD or NADP as acceptor"/>
    <property type="evidence" value="ECO:0007669"/>
    <property type="project" value="InterPro"/>
</dbReference>
<dbReference type="InterPro" id="IPR014026">
    <property type="entry name" value="UDP-Glc/GDP-Man_DH_dimer"/>
</dbReference>
<dbReference type="InterPro" id="IPR001732">
    <property type="entry name" value="UDP-Glc/GDP-Man_DH_N"/>
</dbReference>
<comment type="similarity">
    <text evidence="1">Belongs to the UDP-glucose/GDP-mannose dehydrogenase family.</text>
</comment>
<protein>
    <submittedName>
        <fullName evidence="4">Putative UDP-glucose 6-dehydrogenase</fullName>
    </submittedName>
</protein>
<dbReference type="Pfam" id="PF03721">
    <property type="entry name" value="UDPG_MGDP_dh_N"/>
    <property type="match status" value="1"/>
</dbReference>
<accession>A0A1V0SE69</accession>
<evidence type="ECO:0000256" key="1">
    <source>
        <dbReference type="ARBA" id="ARBA00006601"/>
    </source>
</evidence>
<dbReference type="SUPFAM" id="SSF51735">
    <property type="entry name" value="NAD(P)-binding Rossmann-fold domains"/>
    <property type="match status" value="1"/>
</dbReference>
<evidence type="ECO:0000259" key="3">
    <source>
        <dbReference type="Pfam" id="PF03721"/>
    </source>
</evidence>
<dbReference type="PANTHER" id="PTHR43750">
    <property type="entry name" value="UDP-GLUCOSE 6-DEHYDROGENASE TUAD"/>
    <property type="match status" value="1"/>
</dbReference>
<name>A0A1V0SE69_9VIRU</name>
<dbReference type="Pfam" id="PF00984">
    <property type="entry name" value="UDPG_MGDP_dh"/>
    <property type="match status" value="1"/>
</dbReference>
<evidence type="ECO:0000259" key="2">
    <source>
        <dbReference type="Pfam" id="PF00984"/>
    </source>
</evidence>
<reference evidence="4" key="1">
    <citation type="journal article" date="2017" name="Science">
        <title>Giant viruses with an expanded complement of translation system components.</title>
        <authorList>
            <person name="Schulz F."/>
            <person name="Yutin N."/>
            <person name="Ivanova N.N."/>
            <person name="Ortega D.R."/>
            <person name="Lee T.K."/>
            <person name="Vierheilig J."/>
            <person name="Daims H."/>
            <person name="Horn M."/>
            <person name="Wagner M."/>
            <person name="Jensen G.J."/>
            <person name="Kyrpides N.C."/>
            <person name="Koonin E.V."/>
            <person name="Woyke T."/>
        </authorList>
    </citation>
    <scope>NUCLEOTIDE SEQUENCE</scope>
    <source>
        <strain evidence="4">ILV1</strain>
    </source>
</reference>
<dbReference type="InterPro" id="IPR013328">
    <property type="entry name" value="6PGD_dom2"/>
</dbReference>
<dbReference type="PANTHER" id="PTHR43750:SF3">
    <property type="entry name" value="UDP-GLUCOSE 6-DEHYDROGENASE TUAD"/>
    <property type="match status" value="1"/>
</dbReference>
<sequence length="272" mass="31253">MIIGIIGIGFVGSAMMQSFIKRGYELNRSLFVYDKYKEEYKTNNGINTLLHTDIIFIALPTLFDENTKSYNLTELEETLNKLEKMSYSGAIVIKSTLEPTTCDTLSITHKLNIIHNPEFLTARTAFDDFHNQKHIVLGKTKKCDVDVFMNVYNFYKKNYVDAQISICNTTESESMKIFLNSFYGVKVQFFTELYLLCDKLNISYTTVRELMLKNGWINPMHTIIPGPDGNISYGGMCFPKDTNALLNFMIKNDSPHDVIDSTIKERNTMRKD</sequence>
<dbReference type="Gene3D" id="1.10.1040.10">
    <property type="entry name" value="N-(1-d-carboxylethyl)-l-norvaline Dehydrogenase, domain 2"/>
    <property type="match status" value="1"/>
</dbReference>
<proteinExistence type="inferred from homology"/>
<feature type="domain" description="UDP-glucose/GDP-mannose dehydrogenase dimerisation" evidence="2">
    <location>
        <begin position="171"/>
        <end position="263"/>
    </location>
</feature>
<dbReference type="SUPFAM" id="SSF48179">
    <property type="entry name" value="6-phosphogluconate dehydrogenase C-terminal domain-like"/>
    <property type="match status" value="1"/>
</dbReference>
<dbReference type="Gene3D" id="3.40.50.720">
    <property type="entry name" value="NAD(P)-binding Rossmann-like Domain"/>
    <property type="match status" value="1"/>
</dbReference>
<dbReference type="InterPro" id="IPR008927">
    <property type="entry name" value="6-PGluconate_DH-like_C_sf"/>
</dbReference>
<dbReference type="InterPro" id="IPR036291">
    <property type="entry name" value="NAD(P)-bd_dom_sf"/>
</dbReference>
<organism evidence="4">
    <name type="scientific">Indivirus ILV1</name>
    <dbReference type="NCBI Taxonomy" id="1977633"/>
    <lineage>
        <taxon>Viruses</taxon>
        <taxon>Varidnaviria</taxon>
        <taxon>Bamfordvirae</taxon>
        <taxon>Nucleocytoviricota</taxon>
        <taxon>Megaviricetes</taxon>
        <taxon>Imitervirales</taxon>
        <taxon>Mimiviridae</taxon>
        <taxon>Klosneuvirinae</taxon>
        <taxon>Indivirus</taxon>
    </lineage>
</organism>
<dbReference type="EMBL" id="KY684091">
    <property type="protein sequence ID" value="ARF10006.1"/>
    <property type="molecule type" value="Genomic_DNA"/>
</dbReference>
<dbReference type="GO" id="GO:0051287">
    <property type="term" value="F:NAD binding"/>
    <property type="evidence" value="ECO:0007669"/>
    <property type="project" value="InterPro"/>
</dbReference>
<gene>
    <name evidence="4" type="ORF">Indivirus_7_22</name>
</gene>
<evidence type="ECO:0000313" key="4">
    <source>
        <dbReference type="EMBL" id="ARF10006.1"/>
    </source>
</evidence>
<feature type="domain" description="UDP-glucose/GDP-mannose dehydrogenase N-terminal" evidence="3">
    <location>
        <begin position="44"/>
        <end position="146"/>
    </location>
</feature>